<keyword evidence="1" id="KW-1133">Transmembrane helix</keyword>
<comment type="caution">
    <text evidence="2">The sequence shown here is derived from an EMBL/GenBank/DDBJ whole genome shotgun (WGS) entry which is preliminary data.</text>
</comment>
<feature type="transmembrane region" description="Helical" evidence="1">
    <location>
        <begin position="335"/>
        <end position="356"/>
    </location>
</feature>
<feature type="transmembrane region" description="Helical" evidence="1">
    <location>
        <begin position="148"/>
        <end position="166"/>
    </location>
</feature>
<sequence length="606" mass="67135">MKINPQYVLISASVLGIMIPASYILYLISQAGDLSNFDYWWMTWNFYSVDGFSTNPFNWIFRANEHFVLIPAIIYALNIVITQGSNIGLCLTGWFLALIQCHVLIALLPLKLRHFPLQFILVVVGISIFNFTPAAAHNWMRGFSGVHWIIANLFVICSIFCLQFYAKNLSVGAVPPFPPSSLDISHNSCGTGILPVQNRLFRRCLLQNKWVIGSIIFGILGCISYSTPLALWPILCAAAVILRFPRQVTYLYFGTSIAVIGTYFLTYKTPTHHPSLTKINPLKTLEYIPTYLGGIFSENVIIASIIGIIGLIAVTGFVGYWLFGKKSDRAEWLPWLSIQIYTLQTALMAAVSRSGFGVEQATASRYGTLPALFWMSTFVLTVLCVRQLQPTPRMQTRWLTPLLGIATVAVILMYGVGGETASAIARRATYQPLVALSLQLGITDVTLIKEKIGNRPAAFIGLIDALQTHNLVPFNRDVKKHNFCAALDTKIDSNLLSVPKDGVPGYFDIVTKLAPSAARVIGWVGDPENNVKCIAILNQENVVRGFAMSGFPRPDLVNLFGPGYKSAAWRGYIQTSPTDKLLTAYASFKNREGWIALRNSQTINNN</sequence>
<evidence type="ECO:0000313" key="3">
    <source>
        <dbReference type="Proteomes" id="UP000226442"/>
    </source>
</evidence>
<feature type="transmembrane region" description="Helical" evidence="1">
    <location>
        <begin position="249"/>
        <end position="267"/>
    </location>
</feature>
<reference evidence="2" key="1">
    <citation type="submission" date="2017-10" db="EMBL/GenBank/DDBJ databases">
        <title>Draft genome sequence of the planktic cyanobacteria Tychonema bourrellyi isolated from alpine lentic freshwater.</title>
        <authorList>
            <person name="Tett A."/>
            <person name="Armanini F."/>
            <person name="Asnicar F."/>
            <person name="Boscaini A."/>
            <person name="Pasolli E."/>
            <person name="Zolfo M."/>
            <person name="Donati C."/>
            <person name="Salmaso N."/>
            <person name="Segata N."/>
        </authorList>
    </citation>
    <scope>NUCLEOTIDE SEQUENCE</scope>
    <source>
        <strain evidence="2">FEM_GT703</strain>
    </source>
</reference>
<feature type="transmembrane region" description="Helical" evidence="1">
    <location>
        <begin position="115"/>
        <end position="136"/>
    </location>
</feature>
<evidence type="ECO:0000256" key="1">
    <source>
        <dbReference type="SAM" id="Phobius"/>
    </source>
</evidence>
<proteinExistence type="predicted"/>
<protein>
    <recommendedName>
        <fullName evidence="4">DUF2079 domain-containing protein</fullName>
    </recommendedName>
</protein>
<keyword evidence="3" id="KW-1185">Reference proteome</keyword>
<keyword evidence="1" id="KW-0812">Transmembrane</keyword>
<feature type="transmembrane region" description="Helical" evidence="1">
    <location>
        <begin position="210"/>
        <end position="242"/>
    </location>
</feature>
<accession>A0A2G4F146</accession>
<gene>
    <name evidence="2" type="ORF">CP500_010680</name>
</gene>
<evidence type="ECO:0000313" key="2">
    <source>
        <dbReference type="EMBL" id="PHX55479.1"/>
    </source>
</evidence>
<dbReference type="RefSeq" id="WP_096828458.1">
    <property type="nucleotide sequence ID" value="NZ_NXIB02000051.1"/>
</dbReference>
<feature type="transmembrane region" description="Helical" evidence="1">
    <location>
        <begin position="88"/>
        <end position="109"/>
    </location>
</feature>
<keyword evidence="1" id="KW-0472">Membrane</keyword>
<feature type="transmembrane region" description="Helical" evidence="1">
    <location>
        <begin position="398"/>
        <end position="417"/>
    </location>
</feature>
<name>A0A2G4F146_9CYAN</name>
<dbReference type="EMBL" id="NXIB02000051">
    <property type="protein sequence ID" value="PHX55479.1"/>
    <property type="molecule type" value="Genomic_DNA"/>
</dbReference>
<dbReference type="AlphaFoldDB" id="A0A2G4F146"/>
<feature type="transmembrane region" description="Helical" evidence="1">
    <location>
        <begin position="7"/>
        <end position="28"/>
    </location>
</feature>
<dbReference type="Proteomes" id="UP000226442">
    <property type="component" value="Unassembled WGS sequence"/>
</dbReference>
<organism evidence="2 3">
    <name type="scientific">Tychonema bourrellyi FEM_GT703</name>
    <dbReference type="NCBI Taxonomy" id="2040638"/>
    <lineage>
        <taxon>Bacteria</taxon>
        <taxon>Bacillati</taxon>
        <taxon>Cyanobacteriota</taxon>
        <taxon>Cyanophyceae</taxon>
        <taxon>Oscillatoriophycideae</taxon>
        <taxon>Oscillatoriales</taxon>
        <taxon>Microcoleaceae</taxon>
        <taxon>Tychonema</taxon>
    </lineage>
</organism>
<feature type="transmembrane region" description="Helical" evidence="1">
    <location>
        <begin position="368"/>
        <end position="386"/>
    </location>
</feature>
<dbReference type="OrthoDB" id="3638266at2"/>
<evidence type="ECO:0008006" key="4">
    <source>
        <dbReference type="Google" id="ProtNLM"/>
    </source>
</evidence>
<feature type="transmembrane region" description="Helical" evidence="1">
    <location>
        <begin position="59"/>
        <end position="81"/>
    </location>
</feature>
<feature type="transmembrane region" description="Helical" evidence="1">
    <location>
        <begin position="300"/>
        <end position="323"/>
    </location>
</feature>